<evidence type="ECO:0000256" key="1">
    <source>
        <dbReference type="SAM" id="MobiDB-lite"/>
    </source>
</evidence>
<name>A0A318THW7_9BACL</name>
<keyword evidence="3" id="KW-1185">Reference proteome</keyword>
<gene>
    <name evidence="2" type="ORF">BJ095_12325</name>
</gene>
<organism evidence="2 3">
    <name type="scientific">Ureibacillus chungkukjangi</name>
    <dbReference type="NCBI Taxonomy" id="1202712"/>
    <lineage>
        <taxon>Bacteria</taxon>
        <taxon>Bacillati</taxon>
        <taxon>Bacillota</taxon>
        <taxon>Bacilli</taxon>
        <taxon>Bacillales</taxon>
        <taxon>Caryophanaceae</taxon>
        <taxon>Ureibacillus</taxon>
    </lineage>
</organism>
<dbReference type="Proteomes" id="UP000247416">
    <property type="component" value="Unassembled WGS sequence"/>
</dbReference>
<dbReference type="AlphaFoldDB" id="A0A318THW7"/>
<comment type="caution">
    <text evidence="2">The sequence shown here is derived from an EMBL/GenBank/DDBJ whole genome shotgun (WGS) entry which is preliminary data.</text>
</comment>
<proteinExistence type="predicted"/>
<protein>
    <submittedName>
        <fullName evidence="2">Uncharacterized protein</fullName>
    </submittedName>
</protein>
<sequence>MKLQQPTKCKVLNPAGSKPKDEKDINIDDTSLLLARRLFIFVEKEMVQGKYVI</sequence>
<evidence type="ECO:0000313" key="2">
    <source>
        <dbReference type="EMBL" id="PYF04326.1"/>
    </source>
</evidence>
<evidence type="ECO:0000313" key="3">
    <source>
        <dbReference type="Proteomes" id="UP000247416"/>
    </source>
</evidence>
<dbReference type="EMBL" id="QJTJ01000023">
    <property type="protein sequence ID" value="PYF04326.1"/>
    <property type="molecule type" value="Genomic_DNA"/>
</dbReference>
<feature type="region of interest" description="Disordered" evidence="1">
    <location>
        <begin position="1"/>
        <end position="23"/>
    </location>
</feature>
<accession>A0A318THW7</accession>
<reference evidence="2 3" key="1">
    <citation type="submission" date="2018-06" db="EMBL/GenBank/DDBJ databases">
        <title>Genomic Encyclopedia of Archaeal and Bacterial Type Strains, Phase II (KMG-II): from individual species to whole genera.</title>
        <authorList>
            <person name="Goeker M."/>
        </authorList>
    </citation>
    <scope>NUCLEOTIDE SEQUENCE [LARGE SCALE GENOMIC DNA]</scope>
    <source>
        <strain evidence="2 3">KACC 16626</strain>
    </source>
</reference>